<keyword evidence="3" id="KW-1185">Reference proteome</keyword>
<evidence type="ECO:0000256" key="1">
    <source>
        <dbReference type="SAM" id="MobiDB-lite"/>
    </source>
</evidence>
<proteinExistence type="predicted"/>
<accession>A0A2I1GDG6</accession>
<evidence type="ECO:0000313" key="3">
    <source>
        <dbReference type="Proteomes" id="UP000234323"/>
    </source>
</evidence>
<feature type="region of interest" description="Disordered" evidence="1">
    <location>
        <begin position="241"/>
        <end position="307"/>
    </location>
</feature>
<feature type="compositionally biased region" description="Basic residues" evidence="1">
    <location>
        <begin position="266"/>
        <end position="275"/>
    </location>
</feature>
<evidence type="ECO:0000313" key="2">
    <source>
        <dbReference type="EMBL" id="PKY44668.1"/>
    </source>
</evidence>
<dbReference type="VEuPathDB" id="FungiDB:RhiirFUN_023697"/>
<name>A0A2I1GDG6_9GLOM</name>
<dbReference type="VEuPathDB" id="FungiDB:FUN_003198"/>
<feature type="compositionally biased region" description="Low complexity" evidence="1">
    <location>
        <begin position="243"/>
        <end position="256"/>
    </location>
</feature>
<dbReference type="Proteomes" id="UP000234323">
    <property type="component" value="Unassembled WGS sequence"/>
</dbReference>
<reference evidence="2 3" key="1">
    <citation type="submission" date="2015-10" db="EMBL/GenBank/DDBJ databases">
        <title>Genome analyses suggest a sexual origin of heterokaryosis in a supposedly ancient asexual fungus.</title>
        <authorList>
            <person name="Ropars J."/>
            <person name="Sedzielewska K."/>
            <person name="Noel J."/>
            <person name="Charron P."/>
            <person name="Farinelli L."/>
            <person name="Marton T."/>
            <person name="Kruger M."/>
            <person name="Pelin A."/>
            <person name="Brachmann A."/>
            <person name="Corradi N."/>
        </authorList>
    </citation>
    <scope>NUCLEOTIDE SEQUENCE [LARGE SCALE GENOMIC DNA]</scope>
    <source>
        <strain evidence="2 3">A4</strain>
    </source>
</reference>
<feature type="compositionally biased region" description="Basic and acidic residues" evidence="1">
    <location>
        <begin position="287"/>
        <end position="297"/>
    </location>
</feature>
<dbReference type="EMBL" id="LLXI01000339">
    <property type="protein sequence ID" value="PKY44668.1"/>
    <property type="molecule type" value="Genomic_DNA"/>
</dbReference>
<sequence>MINSLNIRFGNKTVFLAYFKDKVQLDDAIALDGDTDQAWVIHGKRQDSSTAGSPREGLASALISTVPKGDNRGKSVIQKIQNSAIVTPATFKEPTTEEVVDTVNKFRKNLLNEVQVEMVSIPLKDYTSPGNVVRIIEEYREEIMVEHEKISLSDTIMIDSSTTNDAAEKLRVNDVKNKAKSKLAEKEVKDAKNKLVSTGNSVKTVTPVELHEYTNVNANCTERLQKKSEYLFTLTNRNPFVVSPDDGSSQPTSSSSSDDEEYIKEVKKHIKKKQGTRSDVEFEESEDGLREVKKEKTPWAGKPGSRMGRKKKKGLCLIVMYTFVVAGVQDKGFSSSKSSLFRCSQGGIWMGILKFFSKLYHLSLT</sequence>
<protein>
    <submittedName>
        <fullName evidence="2">Uncharacterized protein</fullName>
    </submittedName>
</protein>
<organism evidence="2 3">
    <name type="scientific">Rhizophagus irregularis</name>
    <dbReference type="NCBI Taxonomy" id="588596"/>
    <lineage>
        <taxon>Eukaryota</taxon>
        <taxon>Fungi</taxon>
        <taxon>Fungi incertae sedis</taxon>
        <taxon>Mucoromycota</taxon>
        <taxon>Glomeromycotina</taxon>
        <taxon>Glomeromycetes</taxon>
        <taxon>Glomerales</taxon>
        <taxon>Glomeraceae</taxon>
        <taxon>Rhizophagus</taxon>
    </lineage>
</organism>
<dbReference type="AlphaFoldDB" id="A0A2I1GDG6"/>
<dbReference type="VEuPathDB" id="FungiDB:RhiirA1_394763"/>
<gene>
    <name evidence="2" type="ORF">RhiirA4_443269</name>
</gene>
<comment type="caution">
    <text evidence="2">The sequence shown here is derived from an EMBL/GenBank/DDBJ whole genome shotgun (WGS) entry which is preliminary data.</text>
</comment>